<protein>
    <submittedName>
        <fullName evidence="2">Uncharacterized protein</fullName>
    </submittedName>
</protein>
<proteinExistence type="predicted"/>
<keyword evidence="1" id="KW-1133">Transmembrane helix</keyword>
<keyword evidence="1" id="KW-0812">Transmembrane</keyword>
<dbReference type="EMBL" id="JBHULL010000003">
    <property type="protein sequence ID" value="MFD2581176.1"/>
    <property type="molecule type" value="Genomic_DNA"/>
</dbReference>
<keyword evidence="3" id="KW-1185">Reference proteome</keyword>
<sequence>MANNNISNNKALKGYKRFSEFSKLMIAGFSAILFFSYDKIECDSLKITEGGLTALGIILSGAMYMAYSKAADHIELEMDSKSDAPMLLAAYKNAYARINKLDRILYQTAIVLLIVSSGLFIASPLICGKQNKTEKSKNVINTYQHFYREDSAAVSKKIVMV</sequence>
<dbReference type="Proteomes" id="UP001597461">
    <property type="component" value="Unassembled WGS sequence"/>
</dbReference>
<evidence type="ECO:0000313" key="3">
    <source>
        <dbReference type="Proteomes" id="UP001597461"/>
    </source>
</evidence>
<name>A0ABW5MFN1_9SPHI</name>
<gene>
    <name evidence="2" type="ORF">ACFSR6_01650</name>
</gene>
<feature type="transmembrane region" description="Helical" evidence="1">
    <location>
        <begin position="49"/>
        <end position="67"/>
    </location>
</feature>
<reference evidence="3" key="1">
    <citation type="journal article" date="2019" name="Int. J. Syst. Evol. Microbiol.">
        <title>The Global Catalogue of Microorganisms (GCM) 10K type strain sequencing project: providing services to taxonomists for standard genome sequencing and annotation.</title>
        <authorList>
            <consortium name="The Broad Institute Genomics Platform"/>
            <consortium name="The Broad Institute Genome Sequencing Center for Infectious Disease"/>
            <person name="Wu L."/>
            <person name="Ma J."/>
        </authorList>
    </citation>
    <scope>NUCLEOTIDE SEQUENCE [LARGE SCALE GENOMIC DNA]</scope>
    <source>
        <strain evidence="3">KCTC 42866</strain>
    </source>
</reference>
<keyword evidence="1" id="KW-0472">Membrane</keyword>
<comment type="caution">
    <text evidence="2">The sequence shown here is derived from an EMBL/GenBank/DDBJ whole genome shotgun (WGS) entry which is preliminary data.</text>
</comment>
<evidence type="ECO:0000256" key="1">
    <source>
        <dbReference type="SAM" id="Phobius"/>
    </source>
</evidence>
<dbReference type="RefSeq" id="WP_379074067.1">
    <property type="nucleotide sequence ID" value="NZ_JBHULL010000003.1"/>
</dbReference>
<feature type="transmembrane region" description="Helical" evidence="1">
    <location>
        <begin position="104"/>
        <end position="127"/>
    </location>
</feature>
<feature type="transmembrane region" description="Helical" evidence="1">
    <location>
        <begin position="20"/>
        <end position="37"/>
    </location>
</feature>
<accession>A0ABW5MFN1</accession>
<organism evidence="2 3">
    <name type="scientific">Pedobacter vanadiisoli</name>
    <dbReference type="NCBI Taxonomy" id="1761975"/>
    <lineage>
        <taxon>Bacteria</taxon>
        <taxon>Pseudomonadati</taxon>
        <taxon>Bacteroidota</taxon>
        <taxon>Sphingobacteriia</taxon>
        <taxon>Sphingobacteriales</taxon>
        <taxon>Sphingobacteriaceae</taxon>
        <taxon>Pedobacter</taxon>
    </lineage>
</organism>
<evidence type="ECO:0000313" key="2">
    <source>
        <dbReference type="EMBL" id="MFD2581176.1"/>
    </source>
</evidence>